<accession>A0AAE3ATH3</accession>
<dbReference type="PROSITE" id="PS00061">
    <property type="entry name" value="ADH_SHORT"/>
    <property type="match status" value="1"/>
</dbReference>
<proteinExistence type="inferred from homology"/>
<protein>
    <submittedName>
        <fullName evidence="4">SDR family NAD(P)-dependent oxidoreductase</fullName>
    </submittedName>
</protein>
<sequence length="267" mass="29714">MNIVVITGASSGMGREFAMQLDRGLHSVDEFWLIARRGSRLKEIASGMQHTVKILPLDLTNEADMTVLTESLAEEKPVVRMLINCAGYGMMGDFTAVPIKEQTGEVDLNCRALLEVTYGCLPYMRAKSRIIQLASSAAFLPQPGFSVYAATKSFVLSFSKALRAELKERQIYVTAVCPGPVKTEFFEVAEHYASTLAMKQYTMVEADRVVKDALRASSKNRPMSVCSLPIQAFWAMTRLLPQDPVICLVQKMREKGTEVIEEEKESE</sequence>
<dbReference type="Pfam" id="PF00106">
    <property type="entry name" value="adh_short"/>
    <property type="match status" value="1"/>
</dbReference>
<dbReference type="RefSeq" id="WP_021914919.1">
    <property type="nucleotide sequence ID" value="NZ_JAJEQF010000002.1"/>
</dbReference>
<keyword evidence="3" id="KW-0560">Oxidoreductase</keyword>
<keyword evidence="2" id="KW-0521">NADP</keyword>
<keyword evidence="5" id="KW-1185">Reference proteome</keyword>
<comment type="caution">
    <text evidence="4">The sequence shown here is derived from an EMBL/GenBank/DDBJ whole genome shotgun (WGS) entry which is preliminary data.</text>
</comment>
<dbReference type="InterPro" id="IPR002347">
    <property type="entry name" value="SDR_fam"/>
</dbReference>
<dbReference type="SUPFAM" id="SSF51735">
    <property type="entry name" value="NAD(P)-binding Rossmann-fold domains"/>
    <property type="match status" value="1"/>
</dbReference>
<dbReference type="PRINTS" id="PR00081">
    <property type="entry name" value="GDHRDH"/>
</dbReference>
<name>A0AAE3ATH3_9FIRM</name>
<dbReference type="AlphaFoldDB" id="A0AAE3ATH3"/>
<comment type="similarity">
    <text evidence="1">Belongs to the short-chain dehydrogenases/reductases (SDR) family.</text>
</comment>
<dbReference type="Gene3D" id="3.40.50.720">
    <property type="entry name" value="NAD(P)-binding Rossmann-like Domain"/>
    <property type="match status" value="1"/>
</dbReference>
<organism evidence="4 5">
    <name type="scientific">Gallintestinimicrobium propionicum</name>
    <dbReference type="NCBI Taxonomy" id="2981770"/>
    <lineage>
        <taxon>Bacteria</taxon>
        <taxon>Bacillati</taxon>
        <taxon>Bacillota</taxon>
        <taxon>Clostridia</taxon>
        <taxon>Lachnospirales</taxon>
        <taxon>Lachnospiraceae</taxon>
        <taxon>Gallintestinimicrobium</taxon>
    </lineage>
</organism>
<dbReference type="PANTHER" id="PTHR43391">
    <property type="entry name" value="RETINOL DEHYDROGENASE-RELATED"/>
    <property type="match status" value="1"/>
</dbReference>
<evidence type="ECO:0000313" key="4">
    <source>
        <dbReference type="EMBL" id="MCC2166526.1"/>
    </source>
</evidence>
<gene>
    <name evidence="4" type="ORF">LKD45_02220</name>
</gene>
<dbReference type="EMBL" id="JAJEQF010000002">
    <property type="protein sequence ID" value="MCC2166526.1"/>
    <property type="molecule type" value="Genomic_DNA"/>
</dbReference>
<dbReference type="InterPro" id="IPR036291">
    <property type="entry name" value="NAD(P)-bd_dom_sf"/>
</dbReference>
<evidence type="ECO:0000256" key="3">
    <source>
        <dbReference type="ARBA" id="ARBA00023002"/>
    </source>
</evidence>
<evidence type="ECO:0000313" key="5">
    <source>
        <dbReference type="Proteomes" id="UP001199355"/>
    </source>
</evidence>
<dbReference type="PANTHER" id="PTHR43391:SF14">
    <property type="entry name" value="DEHYDROGENASE_REDUCTASE SDR FAMILY PROTEIN 7-LIKE"/>
    <property type="match status" value="1"/>
</dbReference>
<dbReference type="GO" id="GO:0016491">
    <property type="term" value="F:oxidoreductase activity"/>
    <property type="evidence" value="ECO:0007669"/>
    <property type="project" value="UniProtKB-KW"/>
</dbReference>
<evidence type="ECO:0000256" key="1">
    <source>
        <dbReference type="ARBA" id="ARBA00006484"/>
    </source>
</evidence>
<reference evidence="4 5" key="1">
    <citation type="submission" date="2021-10" db="EMBL/GenBank/DDBJ databases">
        <title>Anaerobic single-cell dispensing facilitates the cultivation of human gut bacteria.</title>
        <authorList>
            <person name="Afrizal A."/>
        </authorList>
    </citation>
    <scope>NUCLEOTIDE SEQUENCE [LARGE SCALE GENOMIC DNA]</scope>
    <source>
        <strain evidence="4 5">CLA-AA-H244</strain>
    </source>
</reference>
<dbReference type="InterPro" id="IPR020904">
    <property type="entry name" value="Sc_DH/Rdtase_CS"/>
</dbReference>
<evidence type="ECO:0000256" key="2">
    <source>
        <dbReference type="ARBA" id="ARBA00022857"/>
    </source>
</evidence>
<dbReference type="CDD" id="cd05233">
    <property type="entry name" value="SDR_c"/>
    <property type="match status" value="1"/>
</dbReference>
<dbReference type="Proteomes" id="UP001199355">
    <property type="component" value="Unassembled WGS sequence"/>
</dbReference>